<dbReference type="OrthoDB" id="2957541at2"/>
<feature type="chain" id="PRO_5006632895" evidence="1">
    <location>
        <begin position="31"/>
        <end position="380"/>
    </location>
</feature>
<protein>
    <submittedName>
        <fullName evidence="2">Uncharacterized protein</fullName>
    </submittedName>
</protein>
<organism evidence="2">
    <name type="scientific">Longilinea arvoryzae</name>
    <dbReference type="NCBI Taxonomy" id="360412"/>
    <lineage>
        <taxon>Bacteria</taxon>
        <taxon>Bacillati</taxon>
        <taxon>Chloroflexota</taxon>
        <taxon>Anaerolineae</taxon>
        <taxon>Anaerolineales</taxon>
        <taxon>Anaerolineaceae</taxon>
        <taxon>Longilinea</taxon>
    </lineage>
</organism>
<keyword evidence="3" id="KW-1185">Reference proteome</keyword>
<name>A0A0S7BDR7_9CHLR</name>
<keyword evidence="1" id="KW-0732">Signal</keyword>
<gene>
    <name evidence="2" type="ORF">LARV_00749</name>
</gene>
<sequence>MQRIRSIFRRGGAVWLALLLVLLFTWTASAAGGGTTIYLPYVAKQPTPTATPTPLPPLPSDYSVSYYVQTNSNQAAYDKGCALGQTDLNLAGAQDRLVILDFGQPWYDDYGTLGTLIFRVPPNTNWTFMSIGAIGEFAKNFATGYWVCTGSDKASHLTLGIGTSNYLGTDPPVDMKVPGTVRNHGSQWAQMVLNVNAWLSTQHYAAQVTAAGANDMELSWATSALTRAWVDGFDSADNNSALYYNYGACEGCPQTYYADIGSWTGGKNYSWHVEDVWYISWGIPPAWVVPEIYLSNEANAKQWQTVSKYAKVQKGMRIDFSGVMTQSGACQQRGGCTGTSSDTMNTPQEGWNQLWKYTFADPDTRMNRLPWMTDIRYWTN</sequence>
<feature type="signal peptide" evidence="1">
    <location>
        <begin position="1"/>
        <end position="30"/>
    </location>
</feature>
<dbReference type="AlphaFoldDB" id="A0A0S7BDR7"/>
<evidence type="ECO:0000256" key="1">
    <source>
        <dbReference type="SAM" id="SignalP"/>
    </source>
</evidence>
<dbReference type="RefSeq" id="WP_075072378.1">
    <property type="nucleotide sequence ID" value="NZ_DF967972.1"/>
</dbReference>
<reference evidence="2" key="1">
    <citation type="submission" date="2015-07" db="EMBL/GenBank/DDBJ databases">
        <title>Draft Genome Sequences of Anaerolinea thermolimosa IMO-1, Bellilinea caldifistulae GOMI-1, Leptolinea tardivitalis YMTK-2, Levilinea saccharolytica KIBI-1,Longilinea arvoryzae KOME-1, Previously Described as Members of the Anaerolineaceae (Chloroflexi).</title>
        <authorList>
            <person name="Sekiguchi Y."/>
            <person name="Ohashi A."/>
            <person name="Matsuura N."/>
            <person name="Tourlousse M.D."/>
        </authorList>
    </citation>
    <scope>NUCLEOTIDE SEQUENCE [LARGE SCALE GENOMIC DNA]</scope>
    <source>
        <strain evidence="2">KOME-1</strain>
    </source>
</reference>
<proteinExistence type="predicted"/>
<dbReference type="EMBL" id="DF967972">
    <property type="protein sequence ID" value="GAP13008.1"/>
    <property type="molecule type" value="Genomic_DNA"/>
</dbReference>
<evidence type="ECO:0000313" key="2">
    <source>
        <dbReference type="EMBL" id="GAP13008.1"/>
    </source>
</evidence>
<evidence type="ECO:0000313" key="3">
    <source>
        <dbReference type="Proteomes" id="UP000055060"/>
    </source>
</evidence>
<dbReference type="Proteomes" id="UP000055060">
    <property type="component" value="Unassembled WGS sequence"/>
</dbReference>
<accession>A0A0S7BDR7</accession>